<sequence length="42" mass="4590">MNSITADVPVEITNFSKTYGTKVAVDRLDLKVEKGEVFGFLG</sequence>
<accession>A0A381WBA0</accession>
<evidence type="ECO:0008006" key="2">
    <source>
        <dbReference type="Google" id="ProtNLM"/>
    </source>
</evidence>
<name>A0A381WBA0_9ZZZZ</name>
<evidence type="ECO:0000313" key="1">
    <source>
        <dbReference type="EMBL" id="SVA49571.1"/>
    </source>
</evidence>
<proteinExistence type="predicted"/>
<protein>
    <recommendedName>
        <fullName evidence="2">ABC transporter domain-containing protein</fullName>
    </recommendedName>
</protein>
<dbReference type="Gene3D" id="3.40.50.300">
    <property type="entry name" value="P-loop containing nucleotide triphosphate hydrolases"/>
    <property type="match status" value="1"/>
</dbReference>
<organism evidence="1">
    <name type="scientific">marine metagenome</name>
    <dbReference type="NCBI Taxonomy" id="408172"/>
    <lineage>
        <taxon>unclassified sequences</taxon>
        <taxon>metagenomes</taxon>
        <taxon>ecological metagenomes</taxon>
    </lineage>
</organism>
<gene>
    <name evidence="1" type="ORF">METZ01_LOCUS102425</name>
</gene>
<dbReference type="EMBL" id="UINC01011207">
    <property type="protein sequence ID" value="SVA49571.1"/>
    <property type="molecule type" value="Genomic_DNA"/>
</dbReference>
<dbReference type="SUPFAM" id="SSF52540">
    <property type="entry name" value="P-loop containing nucleoside triphosphate hydrolases"/>
    <property type="match status" value="1"/>
</dbReference>
<dbReference type="InterPro" id="IPR027417">
    <property type="entry name" value="P-loop_NTPase"/>
</dbReference>
<feature type="non-terminal residue" evidence="1">
    <location>
        <position position="42"/>
    </location>
</feature>
<reference evidence="1" key="1">
    <citation type="submission" date="2018-05" db="EMBL/GenBank/DDBJ databases">
        <authorList>
            <person name="Lanie J.A."/>
            <person name="Ng W.-L."/>
            <person name="Kazmierczak K.M."/>
            <person name="Andrzejewski T.M."/>
            <person name="Davidsen T.M."/>
            <person name="Wayne K.J."/>
            <person name="Tettelin H."/>
            <person name="Glass J.I."/>
            <person name="Rusch D."/>
            <person name="Podicherti R."/>
            <person name="Tsui H.-C.T."/>
            <person name="Winkler M.E."/>
        </authorList>
    </citation>
    <scope>NUCLEOTIDE SEQUENCE</scope>
</reference>
<dbReference type="AlphaFoldDB" id="A0A381WBA0"/>